<organism evidence="1 2">
    <name type="scientific">Angiostrongylus cantonensis</name>
    <name type="common">Rat lungworm</name>
    <dbReference type="NCBI Taxonomy" id="6313"/>
    <lineage>
        <taxon>Eukaryota</taxon>
        <taxon>Metazoa</taxon>
        <taxon>Ecdysozoa</taxon>
        <taxon>Nematoda</taxon>
        <taxon>Chromadorea</taxon>
        <taxon>Rhabditida</taxon>
        <taxon>Rhabditina</taxon>
        <taxon>Rhabditomorpha</taxon>
        <taxon>Strongyloidea</taxon>
        <taxon>Metastrongylidae</taxon>
        <taxon>Angiostrongylus</taxon>
    </lineage>
</organism>
<proteinExistence type="predicted"/>
<accession>A0A0K0DC27</accession>
<dbReference type="Proteomes" id="UP000035642">
    <property type="component" value="Unassembled WGS sequence"/>
</dbReference>
<reference evidence="1" key="1">
    <citation type="submission" date="2012-09" db="EMBL/GenBank/DDBJ databases">
        <authorList>
            <person name="Martin A.A."/>
        </authorList>
    </citation>
    <scope>NUCLEOTIDE SEQUENCE</scope>
</reference>
<dbReference type="AlphaFoldDB" id="A0A0K0DC27"/>
<evidence type="ECO:0000313" key="2">
    <source>
        <dbReference type="WBParaSite" id="ACAC_0000806401-mRNA-1"/>
    </source>
</evidence>
<protein>
    <submittedName>
        <fullName evidence="2">Ovule protein</fullName>
    </submittedName>
</protein>
<sequence>MCSAVVGGALQSEPSFKTFKLQDTEKRYLSLFHFIWPVEMCLLMVSDKINEVRQNARSFLVNSLCILCERTLLKIRIYITVVVCLLISL</sequence>
<name>A0A0K0DC27_ANGCA</name>
<evidence type="ECO:0000313" key="1">
    <source>
        <dbReference type="Proteomes" id="UP000035642"/>
    </source>
</evidence>
<dbReference type="WBParaSite" id="ACAC_0000806401-mRNA-1">
    <property type="protein sequence ID" value="ACAC_0000806401-mRNA-1"/>
    <property type="gene ID" value="ACAC_0000806401"/>
</dbReference>
<keyword evidence="1" id="KW-1185">Reference proteome</keyword>
<reference evidence="2" key="2">
    <citation type="submission" date="2017-02" db="UniProtKB">
        <authorList>
            <consortium name="WormBaseParasite"/>
        </authorList>
    </citation>
    <scope>IDENTIFICATION</scope>
</reference>